<dbReference type="InterPro" id="IPR030395">
    <property type="entry name" value="GP_PDE_dom"/>
</dbReference>
<gene>
    <name evidence="2" type="ORF">FRF71_07075</name>
</gene>
<organism evidence="2 3">
    <name type="scientific">Novosphingobium ginsenosidimutans</name>
    <dbReference type="NCBI Taxonomy" id="1176536"/>
    <lineage>
        <taxon>Bacteria</taxon>
        <taxon>Pseudomonadati</taxon>
        <taxon>Pseudomonadota</taxon>
        <taxon>Alphaproteobacteria</taxon>
        <taxon>Sphingomonadales</taxon>
        <taxon>Sphingomonadaceae</taxon>
        <taxon>Novosphingobium</taxon>
    </lineage>
</organism>
<keyword evidence="3" id="KW-1185">Reference proteome</keyword>
<evidence type="ECO:0000313" key="3">
    <source>
        <dbReference type="Proteomes" id="UP000321172"/>
    </source>
</evidence>
<dbReference type="GO" id="GO:0008081">
    <property type="term" value="F:phosphoric diester hydrolase activity"/>
    <property type="evidence" value="ECO:0007669"/>
    <property type="project" value="InterPro"/>
</dbReference>
<feature type="domain" description="GP-PDE" evidence="1">
    <location>
        <begin position="27"/>
        <end position="259"/>
    </location>
</feature>
<dbReference type="SUPFAM" id="SSF51695">
    <property type="entry name" value="PLC-like phosphodiesterases"/>
    <property type="match status" value="1"/>
</dbReference>
<dbReference type="InterPro" id="IPR017946">
    <property type="entry name" value="PLC-like_Pdiesterase_TIM-brl"/>
</dbReference>
<dbReference type="AlphaFoldDB" id="A0A5B8S3G3"/>
<dbReference type="PANTHER" id="PTHR46211">
    <property type="entry name" value="GLYCEROPHOSPHORYL DIESTER PHOSPHODIESTERASE"/>
    <property type="match status" value="1"/>
</dbReference>
<protein>
    <submittedName>
        <fullName evidence="2">Glycerophosphodiester phosphodiesterase</fullName>
    </submittedName>
</protein>
<dbReference type="PANTHER" id="PTHR46211:SF1">
    <property type="entry name" value="GLYCEROPHOSPHODIESTER PHOSPHODIESTERASE, CYTOPLASMIC"/>
    <property type="match status" value="1"/>
</dbReference>
<dbReference type="EMBL" id="CP042345">
    <property type="protein sequence ID" value="QEA15920.1"/>
    <property type="molecule type" value="Genomic_DNA"/>
</dbReference>
<dbReference type="KEGG" id="ngf:FRF71_07075"/>
<dbReference type="RefSeq" id="WP_147089952.1">
    <property type="nucleotide sequence ID" value="NZ_BAABJD010000001.1"/>
</dbReference>
<evidence type="ECO:0000313" key="2">
    <source>
        <dbReference type="EMBL" id="QEA15920.1"/>
    </source>
</evidence>
<sequence length="259" mass="28401">MPSLPFAAIDNWLSPPPAPTRVSWLGQWDYAHRGLHGAGLPENSPAAFAAAIARGMGIECDIQRSRDGHAMVFHDATLDRLTAEQGRVADRSAEELGRITLTGGADTIPTLRQLLDQVAGRVPLLIEIKSPKGSHGRISALCLSVRRVLEGYQGSHAIMSFDPRIVRWFARHSPLTVRGLVVTEEDDRALPGMVRRRLALWSARPDFLAYDIRDLPSRFAAGQRRRGLPVLTWTVRTAEYRERAAAHADAPIAEGVGVA</sequence>
<dbReference type="OrthoDB" id="384721at2"/>
<accession>A0A5B8S3G3</accession>
<reference evidence="2 3" key="1">
    <citation type="journal article" date="2013" name="J. Microbiol. Biotechnol.">
        <title>Novosphingobium ginsenosidimutans sp. nov., with the ability to convert ginsenoside.</title>
        <authorList>
            <person name="Kim J.K."/>
            <person name="He D."/>
            <person name="Liu Q.M."/>
            <person name="Park H.Y."/>
            <person name="Jung M.S."/>
            <person name="Yoon M.H."/>
            <person name="Kim S.C."/>
            <person name="Im W.T."/>
        </authorList>
    </citation>
    <scope>NUCLEOTIDE SEQUENCE [LARGE SCALE GENOMIC DNA]</scope>
    <source>
        <strain evidence="2 3">FW-6</strain>
    </source>
</reference>
<dbReference type="Proteomes" id="UP000321172">
    <property type="component" value="Chromosome"/>
</dbReference>
<evidence type="ECO:0000259" key="1">
    <source>
        <dbReference type="PROSITE" id="PS51704"/>
    </source>
</evidence>
<name>A0A5B8S3G3_9SPHN</name>
<dbReference type="GO" id="GO:0006629">
    <property type="term" value="P:lipid metabolic process"/>
    <property type="evidence" value="ECO:0007669"/>
    <property type="project" value="InterPro"/>
</dbReference>
<dbReference type="Gene3D" id="3.20.20.190">
    <property type="entry name" value="Phosphatidylinositol (PI) phosphodiesterase"/>
    <property type="match status" value="1"/>
</dbReference>
<dbReference type="PROSITE" id="PS51704">
    <property type="entry name" value="GP_PDE"/>
    <property type="match status" value="1"/>
</dbReference>
<dbReference type="Pfam" id="PF03009">
    <property type="entry name" value="GDPD"/>
    <property type="match status" value="1"/>
</dbReference>
<proteinExistence type="predicted"/>